<keyword evidence="9" id="KW-1185">Reference proteome</keyword>
<evidence type="ECO:0000259" key="7">
    <source>
        <dbReference type="Pfam" id="PF09335"/>
    </source>
</evidence>
<evidence type="ECO:0000256" key="2">
    <source>
        <dbReference type="ARBA" id="ARBA00022475"/>
    </source>
</evidence>
<dbReference type="Proteomes" id="UP001303324">
    <property type="component" value="Chromosome"/>
</dbReference>
<dbReference type="PANTHER" id="PTHR12677">
    <property type="entry name" value="GOLGI APPARATUS MEMBRANE PROTEIN TVP38-RELATED"/>
    <property type="match status" value="1"/>
</dbReference>
<protein>
    <recommendedName>
        <fullName evidence="6">TVP38/TMEM64 family membrane protein</fullName>
    </recommendedName>
</protein>
<feature type="transmembrane region" description="Helical" evidence="6">
    <location>
        <begin position="100"/>
        <end position="124"/>
    </location>
</feature>
<dbReference type="EMBL" id="CP134494">
    <property type="protein sequence ID" value="WNF22327.1"/>
    <property type="molecule type" value="Genomic_DNA"/>
</dbReference>
<evidence type="ECO:0000256" key="1">
    <source>
        <dbReference type="ARBA" id="ARBA00004651"/>
    </source>
</evidence>
<dbReference type="InterPro" id="IPR015414">
    <property type="entry name" value="TMEM64"/>
</dbReference>
<keyword evidence="5 6" id="KW-0472">Membrane</keyword>
<comment type="subcellular location">
    <subcellularLocation>
        <location evidence="1 6">Cell membrane</location>
        <topology evidence="1 6">Multi-pass membrane protein</topology>
    </subcellularLocation>
</comment>
<reference evidence="8 9" key="1">
    <citation type="submission" date="2023-09" db="EMBL/GenBank/DDBJ databases">
        <title>Microbial mechanism of fulvic acid promoting antimony reduction mineralization in rice fields.</title>
        <authorList>
            <person name="Chen G."/>
            <person name="Lan J."/>
        </authorList>
    </citation>
    <scope>NUCLEOTIDE SEQUENCE [LARGE SCALE GENOMIC DNA]</scope>
    <source>
        <strain evidence="8 9">PS1</strain>
    </source>
</reference>
<comment type="caution">
    <text evidence="6">Lacks conserved residue(s) required for the propagation of feature annotation.</text>
</comment>
<feature type="domain" description="VTT" evidence="7">
    <location>
        <begin position="32"/>
        <end position="151"/>
    </location>
</feature>
<comment type="similarity">
    <text evidence="6">Belongs to the TVP38/TMEM64 family.</text>
</comment>
<evidence type="ECO:0000313" key="9">
    <source>
        <dbReference type="Proteomes" id="UP001303324"/>
    </source>
</evidence>
<accession>A0ABY9VHH8</accession>
<keyword evidence="4 6" id="KW-1133">Transmembrane helix</keyword>
<evidence type="ECO:0000256" key="6">
    <source>
        <dbReference type="RuleBase" id="RU366058"/>
    </source>
</evidence>
<keyword evidence="2 6" id="KW-1003">Cell membrane</keyword>
<dbReference type="InterPro" id="IPR032816">
    <property type="entry name" value="VTT_dom"/>
</dbReference>
<evidence type="ECO:0000256" key="4">
    <source>
        <dbReference type="ARBA" id="ARBA00022989"/>
    </source>
</evidence>
<name>A0ABY9VHH8_9BACI</name>
<dbReference type="PANTHER" id="PTHR12677:SF55">
    <property type="entry name" value="UNDECAPRENYL PHOSPHATE TRANSPORTER SAOUHSC_00901-RELATED"/>
    <property type="match status" value="1"/>
</dbReference>
<dbReference type="RefSeq" id="WP_311072477.1">
    <property type="nucleotide sequence ID" value="NZ_CP134494.1"/>
</dbReference>
<evidence type="ECO:0000313" key="8">
    <source>
        <dbReference type="EMBL" id="WNF22327.1"/>
    </source>
</evidence>
<keyword evidence="3 6" id="KW-0812">Transmembrane</keyword>
<sequence length="192" mass="20761">MTLLETLSSQPVWVAIFISLGVSITISVLGVIPSAFVTAANIIYFGFGGGLVLSIIGEAAGAIISFFLYRKGIKKLSQKVPSSKSIKSLERLKNTAGTEAFVLVILLRLFPFAPSGLVTLAASFSKMGASAFMVSSTIGKIPALFIEAYSVNTMLGWKSEYQLAMAVFALLAGVCYYYWKMKMKKRKTEEAE</sequence>
<feature type="transmembrane region" description="Helical" evidence="6">
    <location>
        <begin position="161"/>
        <end position="179"/>
    </location>
</feature>
<evidence type="ECO:0000256" key="3">
    <source>
        <dbReference type="ARBA" id="ARBA00022692"/>
    </source>
</evidence>
<proteinExistence type="inferred from homology"/>
<evidence type="ECO:0000256" key="5">
    <source>
        <dbReference type="ARBA" id="ARBA00023136"/>
    </source>
</evidence>
<dbReference type="Pfam" id="PF09335">
    <property type="entry name" value="VTT_dom"/>
    <property type="match status" value="1"/>
</dbReference>
<gene>
    <name evidence="8" type="ORF">RH061_19545</name>
</gene>
<feature type="transmembrane region" description="Helical" evidence="6">
    <location>
        <begin position="12"/>
        <end position="36"/>
    </location>
</feature>
<feature type="transmembrane region" description="Helical" evidence="6">
    <location>
        <begin position="42"/>
        <end position="69"/>
    </location>
</feature>
<organism evidence="8 9">
    <name type="scientific">Mesobacillus jeotgali</name>
    <dbReference type="NCBI Taxonomy" id="129985"/>
    <lineage>
        <taxon>Bacteria</taxon>
        <taxon>Bacillati</taxon>
        <taxon>Bacillota</taxon>
        <taxon>Bacilli</taxon>
        <taxon>Bacillales</taxon>
        <taxon>Bacillaceae</taxon>
        <taxon>Mesobacillus</taxon>
    </lineage>
</organism>